<name>A0A1I7ZYL7_9BILA</name>
<protein>
    <submittedName>
        <fullName evidence="3">Uncharacterized protein</fullName>
    </submittedName>
</protein>
<proteinExistence type="predicted"/>
<evidence type="ECO:0000313" key="2">
    <source>
        <dbReference type="Proteomes" id="UP000095287"/>
    </source>
</evidence>
<dbReference type="WBParaSite" id="L893_g30895.t1">
    <property type="protein sequence ID" value="L893_g30895.t1"/>
    <property type="gene ID" value="L893_g30895"/>
</dbReference>
<evidence type="ECO:0000313" key="3">
    <source>
        <dbReference type="WBParaSite" id="L893_g30895.t1"/>
    </source>
</evidence>
<accession>A0A1I7ZYL7</accession>
<keyword evidence="1" id="KW-0732">Signal</keyword>
<organism evidence="2 3">
    <name type="scientific">Steinernema glaseri</name>
    <dbReference type="NCBI Taxonomy" id="37863"/>
    <lineage>
        <taxon>Eukaryota</taxon>
        <taxon>Metazoa</taxon>
        <taxon>Ecdysozoa</taxon>
        <taxon>Nematoda</taxon>
        <taxon>Chromadorea</taxon>
        <taxon>Rhabditida</taxon>
        <taxon>Tylenchina</taxon>
        <taxon>Panagrolaimomorpha</taxon>
        <taxon>Strongyloidoidea</taxon>
        <taxon>Steinernematidae</taxon>
        <taxon>Steinernema</taxon>
    </lineage>
</organism>
<evidence type="ECO:0000256" key="1">
    <source>
        <dbReference type="SAM" id="SignalP"/>
    </source>
</evidence>
<dbReference type="Proteomes" id="UP000095287">
    <property type="component" value="Unplaced"/>
</dbReference>
<reference evidence="3" key="1">
    <citation type="submission" date="2016-11" db="UniProtKB">
        <authorList>
            <consortium name="WormBaseParasite"/>
        </authorList>
    </citation>
    <scope>IDENTIFICATION</scope>
</reference>
<dbReference type="AlphaFoldDB" id="A0A1I7ZYL7"/>
<sequence length="130" mass="14594">MFSSSENTVLLLVALSFLFWGTQSCSPFVNRGNPIPVAKKDPIDLPEVNKCMDCKVKDLMIEGNAKHKHDVETAINADTFTFVCKGANVIPLINEHHDREPVLTCERKWRRGKVTSFGCLLSIDDYLKAL</sequence>
<keyword evidence="2" id="KW-1185">Reference proteome</keyword>
<feature type="signal peptide" evidence="1">
    <location>
        <begin position="1"/>
        <end position="24"/>
    </location>
</feature>
<feature type="chain" id="PRO_5009314052" evidence="1">
    <location>
        <begin position="25"/>
        <end position="130"/>
    </location>
</feature>